<sequence>MEITYLSLLARGLYCKGCNLRIRFASSIPAPQPINLSLQQQAYVSTKETVLMFAEVKVICQTSKTAGWLRGGNW</sequence>
<evidence type="ECO:0000313" key="1">
    <source>
        <dbReference type="EMBL" id="KAK5883675.1"/>
    </source>
</evidence>
<accession>A0AAN8BEV8</accession>
<reference evidence="1 2" key="1">
    <citation type="journal article" date="2023" name="Mol. Biol. Evol.">
        <title>Genomics of Secondarily Temperate Adaptation in the Only Non-Antarctic Icefish.</title>
        <authorList>
            <person name="Rivera-Colon A.G."/>
            <person name="Rayamajhi N."/>
            <person name="Minhas B.F."/>
            <person name="Madrigal G."/>
            <person name="Bilyk K.T."/>
            <person name="Yoon V."/>
            <person name="Hune M."/>
            <person name="Gregory S."/>
            <person name="Cheng C.H.C."/>
            <person name="Catchen J.M."/>
        </authorList>
    </citation>
    <scope>NUCLEOTIDE SEQUENCE [LARGE SCALE GENOMIC DNA]</scope>
    <source>
        <strain evidence="1">JC2023a</strain>
    </source>
</reference>
<name>A0AAN8BEV8_9TELE</name>
<dbReference type="Proteomes" id="UP001335648">
    <property type="component" value="Unassembled WGS sequence"/>
</dbReference>
<keyword evidence="2" id="KW-1185">Reference proteome</keyword>
<evidence type="ECO:0000313" key="2">
    <source>
        <dbReference type="Proteomes" id="UP001335648"/>
    </source>
</evidence>
<gene>
    <name evidence="1" type="ORF">CesoFtcFv8_019976</name>
</gene>
<dbReference type="AlphaFoldDB" id="A0AAN8BEV8"/>
<organism evidence="1 2">
    <name type="scientific">Champsocephalus esox</name>
    <name type="common">pike icefish</name>
    <dbReference type="NCBI Taxonomy" id="159716"/>
    <lineage>
        <taxon>Eukaryota</taxon>
        <taxon>Metazoa</taxon>
        <taxon>Chordata</taxon>
        <taxon>Craniata</taxon>
        <taxon>Vertebrata</taxon>
        <taxon>Euteleostomi</taxon>
        <taxon>Actinopterygii</taxon>
        <taxon>Neopterygii</taxon>
        <taxon>Teleostei</taxon>
        <taxon>Neoteleostei</taxon>
        <taxon>Acanthomorphata</taxon>
        <taxon>Eupercaria</taxon>
        <taxon>Perciformes</taxon>
        <taxon>Notothenioidei</taxon>
        <taxon>Channichthyidae</taxon>
        <taxon>Champsocephalus</taxon>
    </lineage>
</organism>
<dbReference type="EMBL" id="JAULUE010002061">
    <property type="protein sequence ID" value="KAK5883675.1"/>
    <property type="molecule type" value="Genomic_DNA"/>
</dbReference>
<proteinExistence type="predicted"/>
<protein>
    <submittedName>
        <fullName evidence="1">Uncharacterized protein</fullName>
    </submittedName>
</protein>
<comment type="caution">
    <text evidence="1">The sequence shown here is derived from an EMBL/GenBank/DDBJ whole genome shotgun (WGS) entry which is preliminary data.</text>
</comment>